<dbReference type="OrthoDB" id="67979at2"/>
<dbReference type="GO" id="GO:0003677">
    <property type="term" value="F:DNA binding"/>
    <property type="evidence" value="ECO:0007669"/>
    <property type="project" value="UniProtKB-UniRule"/>
</dbReference>
<organism evidence="1 2">
    <name type="scientific">Cryobacterium psychrophilum</name>
    <dbReference type="NCBI Taxonomy" id="41988"/>
    <lineage>
        <taxon>Bacteria</taxon>
        <taxon>Bacillati</taxon>
        <taxon>Actinomycetota</taxon>
        <taxon>Actinomycetes</taxon>
        <taxon>Micrococcales</taxon>
        <taxon>Microbacteriaceae</taxon>
        <taxon>Cryobacterium</taxon>
    </lineage>
</organism>
<dbReference type="SUPFAM" id="SSF56349">
    <property type="entry name" value="DNA breaking-rejoining enzymes"/>
    <property type="match status" value="1"/>
</dbReference>
<accession>A0A4Y8KKQ5</accession>
<gene>
    <name evidence="1" type="ORF">E3T53_16450</name>
</gene>
<dbReference type="InterPro" id="IPR002104">
    <property type="entry name" value="Integrase_catalytic"/>
</dbReference>
<name>A0A4Y8KKQ5_9MICO</name>
<reference evidence="1 2" key="1">
    <citation type="submission" date="2019-03" db="EMBL/GenBank/DDBJ databases">
        <title>Genomics of glacier-inhabiting Cryobacterium strains.</title>
        <authorList>
            <person name="Liu Q."/>
            <person name="Xin Y.-H."/>
        </authorList>
    </citation>
    <scope>NUCLEOTIDE SEQUENCE [LARGE SCALE GENOMIC DNA]</scope>
    <source>
        <strain evidence="1 2">CGMCC 1.4292</strain>
    </source>
</reference>
<dbReference type="Gene3D" id="1.10.443.10">
    <property type="entry name" value="Intergrase catalytic core"/>
    <property type="match status" value="1"/>
</dbReference>
<protein>
    <submittedName>
        <fullName evidence="1">Integrase</fullName>
    </submittedName>
</protein>
<dbReference type="GO" id="GO:0006310">
    <property type="term" value="P:DNA recombination"/>
    <property type="evidence" value="ECO:0007669"/>
    <property type="project" value="InterPro"/>
</dbReference>
<dbReference type="InterPro" id="IPR050090">
    <property type="entry name" value="Tyrosine_recombinase_XerCD"/>
</dbReference>
<comment type="caution">
    <text evidence="1">The sequence shown here is derived from an EMBL/GenBank/DDBJ whole genome shotgun (WGS) entry which is preliminary data.</text>
</comment>
<dbReference type="EMBL" id="SOHQ01000045">
    <property type="protein sequence ID" value="TFD75187.1"/>
    <property type="molecule type" value="Genomic_DNA"/>
</dbReference>
<dbReference type="GO" id="GO:0015074">
    <property type="term" value="P:DNA integration"/>
    <property type="evidence" value="ECO:0007669"/>
    <property type="project" value="InterPro"/>
</dbReference>
<dbReference type="AlphaFoldDB" id="A0A4Y8KKQ5"/>
<dbReference type="InterPro" id="IPR044068">
    <property type="entry name" value="CB"/>
</dbReference>
<keyword evidence="2" id="KW-1185">Reference proteome</keyword>
<evidence type="ECO:0000313" key="2">
    <source>
        <dbReference type="Proteomes" id="UP000298218"/>
    </source>
</evidence>
<dbReference type="PROSITE" id="PS51900">
    <property type="entry name" value="CB"/>
    <property type="match status" value="1"/>
</dbReference>
<dbReference type="Pfam" id="PF00589">
    <property type="entry name" value="Phage_integrase"/>
    <property type="match status" value="1"/>
</dbReference>
<dbReference type="InterPro" id="IPR013762">
    <property type="entry name" value="Integrase-like_cat_sf"/>
</dbReference>
<sequence length="432" mass="47813">MFGLVRRLPQPDLLGIITSSFDAYSVQIFRSEEAEKKTRKSAVDLGPLSIYAEGFREHLQGRGYAPDSTRWRLRQLATLGRWLRDHHLAAEDLNAACVKQLVEARRAEGRKTLVSVANFSVPIAYLREIGVVPPEAASQFDPVSQILDRYRSYLATERGLVESSILTNLRIAESFCRTRGLPLEELSAAEITAYVAAFCARSSIGWSKKTVTALASFLRFLHVIGVTAQPLAAALPKVAGHRHTVPCELDEGDFTRLLGGCDCSRDVGLRDSAILTLLWRLGLRRAEVAGLRVDDIDWRHGEITIRGKGNHHELLPVPIDVGEAIVRYLHDGHRRVPPGCRALFLQTRAPEGKMTPCGVGDVVARLSRRVGLPTMGAHQLRHGTATQLVRNGASWPEIAQIMRHRSVAVTLSYTTVDPTLTRELARPWPGAR</sequence>
<dbReference type="PANTHER" id="PTHR30349">
    <property type="entry name" value="PHAGE INTEGRASE-RELATED"/>
    <property type="match status" value="1"/>
</dbReference>
<evidence type="ECO:0000313" key="1">
    <source>
        <dbReference type="EMBL" id="TFD75187.1"/>
    </source>
</evidence>
<dbReference type="PANTHER" id="PTHR30349:SF90">
    <property type="entry name" value="TYROSINE RECOMBINASE XERD"/>
    <property type="match status" value="1"/>
</dbReference>
<dbReference type="InterPro" id="IPR011010">
    <property type="entry name" value="DNA_brk_join_enz"/>
</dbReference>
<dbReference type="Proteomes" id="UP000298218">
    <property type="component" value="Unassembled WGS sequence"/>
</dbReference>
<dbReference type="PROSITE" id="PS51898">
    <property type="entry name" value="TYR_RECOMBINASE"/>
    <property type="match status" value="1"/>
</dbReference>
<proteinExistence type="predicted"/>